<name>A0A150LST1_9BACI</name>
<protein>
    <submittedName>
        <fullName evidence="2">Uncharacterized protein</fullName>
    </submittedName>
</protein>
<dbReference type="Proteomes" id="UP000075683">
    <property type="component" value="Unassembled WGS sequence"/>
</dbReference>
<sequence length="98" mass="10981">MGRGTVPEDESRTGMVQLKGRRGEPRPAAGMARPDGAARRGKRPRGERGKPARRSVIGRRAFRLGDGEKAWNPQRLFHVFVFLSDSTWINAPWQGRCP</sequence>
<dbReference type="EMBL" id="LQYT01000072">
    <property type="protein sequence ID" value="KYD15126.1"/>
    <property type="molecule type" value="Genomic_DNA"/>
</dbReference>
<feature type="region of interest" description="Disordered" evidence="1">
    <location>
        <begin position="1"/>
        <end position="54"/>
    </location>
</feature>
<accession>A0A150LST1</accession>
<evidence type="ECO:0000313" key="2">
    <source>
        <dbReference type="EMBL" id="KYD15126.1"/>
    </source>
</evidence>
<dbReference type="AlphaFoldDB" id="A0A150LST1"/>
<evidence type="ECO:0000256" key="1">
    <source>
        <dbReference type="SAM" id="MobiDB-lite"/>
    </source>
</evidence>
<gene>
    <name evidence="2" type="ORF">B4135_2694</name>
</gene>
<dbReference type="STRING" id="301148.B4135_2694"/>
<comment type="caution">
    <text evidence="2">The sequence shown here is derived from an EMBL/GenBank/DDBJ whole genome shotgun (WGS) entry which is preliminary data.</text>
</comment>
<organism evidence="2 3">
    <name type="scientific">Caldibacillus debilis</name>
    <dbReference type="NCBI Taxonomy" id="301148"/>
    <lineage>
        <taxon>Bacteria</taxon>
        <taxon>Bacillati</taxon>
        <taxon>Bacillota</taxon>
        <taxon>Bacilli</taxon>
        <taxon>Bacillales</taxon>
        <taxon>Bacillaceae</taxon>
        <taxon>Caldibacillus</taxon>
    </lineage>
</organism>
<reference evidence="2 3" key="1">
    <citation type="submission" date="2016-01" db="EMBL/GenBank/DDBJ databases">
        <title>Draft Genome Sequences of Seven Thermophilic Sporeformers Isolated from Foods.</title>
        <authorList>
            <person name="Berendsen E.M."/>
            <person name="Wells-Bennik M.H."/>
            <person name="Krawcyk A.O."/>
            <person name="De Jong A."/>
            <person name="Holsappel S."/>
            <person name="Eijlander R.T."/>
            <person name="Kuipers O.P."/>
        </authorList>
    </citation>
    <scope>NUCLEOTIDE SEQUENCE [LARGE SCALE GENOMIC DNA]</scope>
    <source>
        <strain evidence="2 3">B4135</strain>
    </source>
</reference>
<evidence type="ECO:0000313" key="3">
    <source>
        <dbReference type="Proteomes" id="UP000075683"/>
    </source>
</evidence>
<proteinExistence type="predicted"/>